<feature type="signal peptide" evidence="1">
    <location>
        <begin position="1"/>
        <end position="22"/>
    </location>
</feature>
<dbReference type="EMBL" id="JAEQNA010000012">
    <property type="protein sequence ID" value="MBL0423143.1"/>
    <property type="molecule type" value="Genomic_DNA"/>
</dbReference>
<dbReference type="Proteomes" id="UP000613011">
    <property type="component" value="Unassembled WGS sequence"/>
</dbReference>
<proteinExistence type="predicted"/>
<evidence type="ECO:0000313" key="2">
    <source>
        <dbReference type="EMBL" id="MBL0423143.1"/>
    </source>
</evidence>
<keyword evidence="1" id="KW-0732">Signal</keyword>
<keyword evidence="3" id="KW-1185">Reference proteome</keyword>
<feature type="chain" id="PRO_5036943754" evidence="1">
    <location>
        <begin position="23"/>
        <end position="315"/>
    </location>
</feature>
<dbReference type="AlphaFoldDB" id="A0A937D8K3"/>
<reference evidence="2" key="1">
    <citation type="submission" date="2021-01" db="EMBL/GenBank/DDBJ databases">
        <title>Ramlibacter sp. strain AW1 16S ribosomal RNA gene Genome sequencing and assembly.</title>
        <authorList>
            <person name="Kang M."/>
        </authorList>
    </citation>
    <scope>NUCLEOTIDE SEQUENCE</scope>
    <source>
        <strain evidence="2">AW1</strain>
    </source>
</reference>
<organism evidence="2 3">
    <name type="scientific">Ramlibacter aurantiacus</name>
    <dbReference type="NCBI Taxonomy" id="2801330"/>
    <lineage>
        <taxon>Bacteria</taxon>
        <taxon>Pseudomonadati</taxon>
        <taxon>Pseudomonadota</taxon>
        <taxon>Betaproteobacteria</taxon>
        <taxon>Burkholderiales</taxon>
        <taxon>Comamonadaceae</taxon>
        <taxon>Ramlibacter</taxon>
    </lineage>
</organism>
<dbReference type="RefSeq" id="WP_201686285.1">
    <property type="nucleotide sequence ID" value="NZ_JAEQNA010000012.1"/>
</dbReference>
<gene>
    <name evidence="2" type="ORF">JI739_22600</name>
</gene>
<name>A0A937D8K3_9BURK</name>
<comment type="caution">
    <text evidence="2">The sequence shown here is derived from an EMBL/GenBank/DDBJ whole genome shotgun (WGS) entry which is preliminary data.</text>
</comment>
<protein>
    <submittedName>
        <fullName evidence="2">Uncharacterized protein</fullName>
    </submittedName>
</protein>
<evidence type="ECO:0000256" key="1">
    <source>
        <dbReference type="SAM" id="SignalP"/>
    </source>
</evidence>
<evidence type="ECO:0000313" key="3">
    <source>
        <dbReference type="Proteomes" id="UP000613011"/>
    </source>
</evidence>
<accession>A0A937D8K3</accession>
<sequence length="315" mass="35382">MNRQGFRIAALLACFVTWNCQAQPASSAEPKCPDGRYVGAPAKEGATYVKDHYTWAVTAEFARRFCMPQEFVVNDLVGAEAIAYWHKKPTGKEFCERVNGEEKCSPGSFGHWIEIYVKSGLIPKYDPDVKYFVEHFPSSSDAIGQGSSEVFLERQRVKTEARGRGEVLEPPGFRRPYFGIGRQAEGVRVVFSYLARESEHVVKVRAAALAEHYFFENWKPGIDQIALEGWSNGSIAGARHTPPSLGYSLGIKRERERGALEYPSGYLHVIQLPAQVTTIIDQNDRAGGLAFDRLVNRFVEEYTRGRVRSQRPANN</sequence>